<dbReference type="GO" id="GO:0008168">
    <property type="term" value="F:methyltransferase activity"/>
    <property type="evidence" value="ECO:0007669"/>
    <property type="project" value="UniProtKB-KW"/>
</dbReference>
<dbReference type="AlphaFoldDB" id="A0A2G8L0M2"/>
<gene>
    <name evidence="1" type="ORF">BSL78_09303</name>
</gene>
<evidence type="ECO:0000313" key="1">
    <source>
        <dbReference type="EMBL" id="PIK53809.1"/>
    </source>
</evidence>
<organism evidence="1 2">
    <name type="scientific">Stichopus japonicus</name>
    <name type="common">Sea cucumber</name>
    <dbReference type="NCBI Taxonomy" id="307972"/>
    <lineage>
        <taxon>Eukaryota</taxon>
        <taxon>Metazoa</taxon>
        <taxon>Echinodermata</taxon>
        <taxon>Eleutherozoa</taxon>
        <taxon>Echinozoa</taxon>
        <taxon>Holothuroidea</taxon>
        <taxon>Aspidochirotacea</taxon>
        <taxon>Aspidochirotida</taxon>
        <taxon>Stichopodidae</taxon>
        <taxon>Apostichopus</taxon>
    </lineage>
</organism>
<keyword evidence="1" id="KW-0489">Methyltransferase</keyword>
<dbReference type="GO" id="GO:0032259">
    <property type="term" value="P:methylation"/>
    <property type="evidence" value="ECO:0007669"/>
    <property type="project" value="UniProtKB-KW"/>
</dbReference>
<accession>A0A2G8L0M2</accession>
<sequence>MLPESIFSEISSSSVKQLLEKNEIQYESHQMPDVIDITNCFDPENKEGQLLLDFLMHVSQFRKTAPSDLVNAVLDGIGSPDFSTKEDGKVIVYGTADTIVIKKFSGNVQK</sequence>
<name>A0A2G8L0M2_STIJA</name>
<dbReference type="SUPFAM" id="SSF53335">
    <property type="entry name" value="S-adenosyl-L-methionine-dependent methyltransferases"/>
    <property type="match status" value="1"/>
</dbReference>
<keyword evidence="2" id="KW-1185">Reference proteome</keyword>
<dbReference type="OrthoDB" id="5984880at2759"/>
<proteinExistence type="predicted"/>
<dbReference type="Proteomes" id="UP000230750">
    <property type="component" value="Unassembled WGS sequence"/>
</dbReference>
<dbReference type="Gene3D" id="3.40.50.150">
    <property type="entry name" value="Vaccinia Virus protein VP39"/>
    <property type="match status" value="1"/>
</dbReference>
<evidence type="ECO:0000313" key="2">
    <source>
        <dbReference type="Proteomes" id="UP000230750"/>
    </source>
</evidence>
<keyword evidence="1" id="KW-0808">Transferase</keyword>
<dbReference type="EMBL" id="MRZV01000273">
    <property type="protein sequence ID" value="PIK53809.1"/>
    <property type="molecule type" value="Genomic_DNA"/>
</dbReference>
<reference evidence="1 2" key="1">
    <citation type="journal article" date="2017" name="PLoS Biol.">
        <title>The sea cucumber genome provides insights into morphological evolution and visceral regeneration.</title>
        <authorList>
            <person name="Zhang X."/>
            <person name="Sun L."/>
            <person name="Yuan J."/>
            <person name="Sun Y."/>
            <person name="Gao Y."/>
            <person name="Zhang L."/>
            <person name="Li S."/>
            <person name="Dai H."/>
            <person name="Hamel J.F."/>
            <person name="Liu C."/>
            <person name="Yu Y."/>
            <person name="Liu S."/>
            <person name="Lin W."/>
            <person name="Guo K."/>
            <person name="Jin S."/>
            <person name="Xu P."/>
            <person name="Storey K.B."/>
            <person name="Huan P."/>
            <person name="Zhang T."/>
            <person name="Zhou Y."/>
            <person name="Zhang J."/>
            <person name="Lin C."/>
            <person name="Li X."/>
            <person name="Xing L."/>
            <person name="Huo D."/>
            <person name="Sun M."/>
            <person name="Wang L."/>
            <person name="Mercier A."/>
            <person name="Li F."/>
            <person name="Yang H."/>
            <person name="Xiang J."/>
        </authorList>
    </citation>
    <scope>NUCLEOTIDE SEQUENCE [LARGE SCALE GENOMIC DNA]</scope>
    <source>
        <strain evidence="1">Shaxun</strain>
        <tissue evidence="1">Muscle</tissue>
    </source>
</reference>
<protein>
    <submittedName>
        <fullName evidence="1">Histamine N-methyltransferase</fullName>
    </submittedName>
</protein>
<dbReference type="InterPro" id="IPR029063">
    <property type="entry name" value="SAM-dependent_MTases_sf"/>
</dbReference>
<dbReference type="STRING" id="307972.A0A2G8L0M2"/>
<comment type="caution">
    <text evidence="1">The sequence shown here is derived from an EMBL/GenBank/DDBJ whole genome shotgun (WGS) entry which is preliminary data.</text>
</comment>